<dbReference type="RefSeq" id="WP_105941160.1">
    <property type="nucleotide sequence ID" value="NZ_CP027433.1"/>
</dbReference>
<evidence type="ECO:0000259" key="3">
    <source>
        <dbReference type="Pfam" id="PF09407"/>
    </source>
</evidence>
<accession>A0A2S0KCP5</accession>
<dbReference type="SUPFAM" id="SSF52980">
    <property type="entry name" value="Restriction endonuclease-like"/>
    <property type="match status" value="1"/>
</dbReference>
<evidence type="ECO:0000259" key="2">
    <source>
        <dbReference type="Pfam" id="PF04480"/>
    </source>
</evidence>
<organism evidence="4 5">
    <name type="scientific">Gordonia iterans</name>
    <dbReference type="NCBI Taxonomy" id="1004901"/>
    <lineage>
        <taxon>Bacteria</taxon>
        <taxon>Bacillati</taxon>
        <taxon>Actinomycetota</taxon>
        <taxon>Actinomycetes</taxon>
        <taxon>Mycobacteriales</taxon>
        <taxon>Gordoniaceae</taxon>
        <taxon>Gordonia</taxon>
    </lineage>
</organism>
<feature type="domain" description="AbiEi antitoxin C-terminal" evidence="3">
    <location>
        <begin position="101"/>
        <end position="184"/>
    </location>
</feature>
<reference evidence="4 5" key="1">
    <citation type="submission" date="2018-03" db="EMBL/GenBank/DDBJ databases">
        <title>Characteristics and genome of n-alkane degrading marine bacteria Gordonia iterans isolated from crude oil contaminated in Tae-an, South Korea.</title>
        <authorList>
            <person name="Lee S.-S."/>
            <person name="Kim H."/>
        </authorList>
    </citation>
    <scope>NUCLEOTIDE SEQUENCE [LARGE SCALE GENOMIC DNA]</scope>
    <source>
        <strain evidence="4 5">Co17</strain>
    </source>
</reference>
<feature type="compositionally biased region" description="Low complexity" evidence="1">
    <location>
        <begin position="13"/>
        <end position="23"/>
    </location>
</feature>
<protein>
    <submittedName>
        <fullName evidence="4">Uncharacterized protein</fullName>
    </submittedName>
</protein>
<proteinExistence type="predicted"/>
<dbReference type="Proteomes" id="UP000239814">
    <property type="component" value="Chromosome"/>
</dbReference>
<feature type="domain" description="DUF559" evidence="2">
    <location>
        <begin position="230"/>
        <end position="322"/>
    </location>
</feature>
<evidence type="ECO:0000256" key="1">
    <source>
        <dbReference type="SAM" id="MobiDB-lite"/>
    </source>
</evidence>
<sequence>MEPAGEVLRLNTVTTQPGTTAQTSSDARRTRRRRIRAEVDTVLADLDGVLTTPQALTCGLSRGQISRKVKNGSWEHYARGVYLSRQHAFTDAALVRAVVGAHRGVADRTSAAWWHGMIDALRRPLTVCVPVNSHRPPELPHEVVLLHRSLPAEDLTEERGLPVTAPALTVLGTLATLEKDASAFLDRVLQRKLVTVADLTAALERNKGMHGLRPARDLLATLVAGAESEAERLFAELLKLHEITGWIQQYRFGGRPIDFAWPAERVSVEINGWAYHRDAERFENDNAKTAMLAAAGWITLSFTWKQLTDDPERCIAQVAAALAMRR</sequence>
<name>A0A2S0KCP5_9ACTN</name>
<feature type="region of interest" description="Disordered" evidence="1">
    <location>
        <begin position="13"/>
        <end position="32"/>
    </location>
</feature>
<dbReference type="InterPro" id="IPR007569">
    <property type="entry name" value="DUF559"/>
</dbReference>
<dbReference type="Pfam" id="PF04480">
    <property type="entry name" value="DUF559"/>
    <property type="match status" value="1"/>
</dbReference>
<dbReference type="AlphaFoldDB" id="A0A2S0KCP5"/>
<dbReference type="Pfam" id="PF09407">
    <property type="entry name" value="AbiEi_1"/>
    <property type="match status" value="1"/>
</dbReference>
<keyword evidence="5" id="KW-1185">Reference proteome</keyword>
<dbReference type="EMBL" id="CP027433">
    <property type="protein sequence ID" value="AVL99425.1"/>
    <property type="molecule type" value="Genomic_DNA"/>
</dbReference>
<evidence type="ECO:0000313" key="5">
    <source>
        <dbReference type="Proteomes" id="UP000239814"/>
    </source>
</evidence>
<evidence type="ECO:0000313" key="4">
    <source>
        <dbReference type="EMBL" id="AVL99425.1"/>
    </source>
</evidence>
<dbReference type="Gene3D" id="3.40.960.10">
    <property type="entry name" value="VSR Endonuclease"/>
    <property type="match status" value="1"/>
</dbReference>
<dbReference type="KEGG" id="git:C6V83_03150"/>
<dbReference type="InterPro" id="IPR018547">
    <property type="entry name" value="AbiEi_C"/>
</dbReference>
<dbReference type="OrthoDB" id="5243722at2"/>
<gene>
    <name evidence="4" type="ORF">C6V83_03150</name>
</gene>
<dbReference type="InterPro" id="IPR011335">
    <property type="entry name" value="Restrct_endonuc-II-like"/>
</dbReference>